<proteinExistence type="predicted"/>
<feature type="region of interest" description="Disordered" evidence="1">
    <location>
        <begin position="246"/>
        <end position="307"/>
    </location>
</feature>
<feature type="transmembrane region" description="Helical" evidence="2">
    <location>
        <begin position="185"/>
        <end position="208"/>
    </location>
</feature>
<dbReference type="Gene3D" id="1.10.10.540">
    <property type="entry name" value="XPC-binding domain"/>
    <property type="match status" value="1"/>
</dbReference>
<evidence type="ECO:0000259" key="3">
    <source>
        <dbReference type="Pfam" id="PF09280"/>
    </source>
</evidence>
<accession>A0A834LGF3</accession>
<reference evidence="4" key="1">
    <citation type="submission" date="2019-11" db="EMBL/GenBank/DDBJ databases">
        <authorList>
            <person name="Liu Y."/>
            <person name="Hou J."/>
            <person name="Li T.-Q."/>
            <person name="Guan C.-H."/>
            <person name="Wu X."/>
            <person name="Wu H.-Z."/>
            <person name="Ling F."/>
            <person name="Zhang R."/>
            <person name="Shi X.-G."/>
            <person name="Ren J.-P."/>
            <person name="Chen E.-F."/>
            <person name="Sun J.-M."/>
        </authorList>
    </citation>
    <scope>NUCLEOTIDE SEQUENCE</scope>
    <source>
        <strain evidence="4">Adult_tree_wgs_1</strain>
        <tissue evidence="4">Leaves</tissue>
    </source>
</reference>
<evidence type="ECO:0000313" key="5">
    <source>
        <dbReference type="Proteomes" id="UP000626092"/>
    </source>
</evidence>
<dbReference type="PANTHER" id="PTHR34222">
    <property type="entry name" value="GAG_PRE-INTEGRS DOMAIN-CONTAINING PROTEIN"/>
    <property type="match status" value="1"/>
</dbReference>
<dbReference type="SUPFAM" id="SSF101238">
    <property type="entry name" value="XPC-binding domain"/>
    <property type="match status" value="1"/>
</dbReference>
<protein>
    <recommendedName>
        <fullName evidence="3">XPC-binding domain-containing protein</fullName>
    </recommendedName>
</protein>
<dbReference type="InterPro" id="IPR036353">
    <property type="entry name" value="XPC-bd_sf"/>
</dbReference>
<dbReference type="Pfam" id="PF09280">
    <property type="entry name" value="XPC-binding"/>
    <property type="match status" value="1"/>
</dbReference>
<feature type="compositionally biased region" description="Polar residues" evidence="1">
    <location>
        <begin position="246"/>
        <end position="264"/>
    </location>
</feature>
<name>A0A834LGF3_RHOSS</name>
<keyword evidence="5" id="KW-1185">Reference proteome</keyword>
<dbReference type="PANTHER" id="PTHR34222:SF33">
    <property type="entry name" value="RETROTRANSPOSON GAG DOMAIN-CONTAINING PROTEIN"/>
    <property type="match status" value="1"/>
</dbReference>
<dbReference type="AlphaFoldDB" id="A0A834LGF3"/>
<keyword evidence="2" id="KW-1133">Transmembrane helix</keyword>
<dbReference type="EMBL" id="WJXA01000008">
    <property type="protein sequence ID" value="KAF7135578.1"/>
    <property type="molecule type" value="Genomic_DNA"/>
</dbReference>
<dbReference type="InterPro" id="IPR015360">
    <property type="entry name" value="XPC-bd"/>
</dbReference>
<gene>
    <name evidence="4" type="ORF">RHSIM_Rhsim08G0202000</name>
</gene>
<feature type="domain" description="XPC-binding" evidence="3">
    <location>
        <begin position="493"/>
        <end position="524"/>
    </location>
</feature>
<dbReference type="GO" id="GO:0006289">
    <property type="term" value="P:nucleotide-excision repair"/>
    <property type="evidence" value="ECO:0007669"/>
    <property type="project" value="InterPro"/>
</dbReference>
<dbReference type="Proteomes" id="UP000626092">
    <property type="component" value="Unassembled WGS sequence"/>
</dbReference>
<organism evidence="4 5">
    <name type="scientific">Rhododendron simsii</name>
    <name type="common">Sims's rhododendron</name>
    <dbReference type="NCBI Taxonomy" id="118357"/>
    <lineage>
        <taxon>Eukaryota</taxon>
        <taxon>Viridiplantae</taxon>
        <taxon>Streptophyta</taxon>
        <taxon>Embryophyta</taxon>
        <taxon>Tracheophyta</taxon>
        <taxon>Spermatophyta</taxon>
        <taxon>Magnoliopsida</taxon>
        <taxon>eudicotyledons</taxon>
        <taxon>Gunneridae</taxon>
        <taxon>Pentapetalae</taxon>
        <taxon>asterids</taxon>
        <taxon>Ericales</taxon>
        <taxon>Ericaceae</taxon>
        <taxon>Ericoideae</taxon>
        <taxon>Rhodoreae</taxon>
        <taxon>Rhododendron</taxon>
    </lineage>
</organism>
<dbReference type="OrthoDB" id="419317at2759"/>
<evidence type="ECO:0000313" key="4">
    <source>
        <dbReference type="EMBL" id="KAF7135578.1"/>
    </source>
</evidence>
<dbReference type="GO" id="GO:0043161">
    <property type="term" value="P:proteasome-mediated ubiquitin-dependent protein catabolic process"/>
    <property type="evidence" value="ECO:0007669"/>
    <property type="project" value="InterPro"/>
</dbReference>
<comment type="caution">
    <text evidence="4">The sequence shown here is derived from an EMBL/GenBank/DDBJ whole genome shotgun (WGS) entry which is preliminary data.</text>
</comment>
<evidence type="ECO:0000256" key="1">
    <source>
        <dbReference type="SAM" id="MobiDB-lite"/>
    </source>
</evidence>
<keyword evidence="2" id="KW-0472">Membrane</keyword>
<keyword evidence="2" id="KW-0812">Transmembrane</keyword>
<evidence type="ECO:0000256" key="2">
    <source>
        <dbReference type="SAM" id="Phobius"/>
    </source>
</evidence>
<sequence>MVNGNPKTITPCICFLILWILKLLKFSLLQTLLKTAEELWTSVKDLYGHQHNTARVYQLQQAISNCKQGDHSFVEYFGELKSMWYELGLHRPPTIALVTLQKRAEQDKVFQLLADVKPEFENLRGQILMGFETLSLSSVCASIQQEETRKKAMNIDQKSLIINSEASALLMDKEKFSTTRSKTVILIRSIILSLIRGVAVMLLISALYSPQSQPETLEFPKRATNGSIRRSYLRCLIRRTSECHQGSMGQIQRIQTPLGSTRINRTPDDPNIRRNRESEPGRPPARQGVRGFRPPTQRSEEPRAEVRQGALVEQELVREEADRVRQIAHEVLPDGRVGADSAYRASAGVDSGWGAAEERVSGGGVARATPFQIYQKKKNFYNTNLELSSQRNNKKLELRKSSGSNEDMDYFEDISTATKDGGIPEAAEVAVPVAHLPANQTASGGVETGVAAGAPVSGVPNSSPLNLFPQEAVPAGGAGAGLGPLDFLRNSQQPMLQELGKRNTQLLRLIQERQAEFLQLINEPVV</sequence>
<feature type="compositionally biased region" description="Basic and acidic residues" evidence="1">
    <location>
        <begin position="265"/>
        <end position="280"/>
    </location>
</feature>
<dbReference type="GO" id="GO:0003684">
    <property type="term" value="F:damaged DNA binding"/>
    <property type="evidence" value="ECO:0007669"/>
    <property type="project" value="InterPro"/>
</dbReference>